<dbReference type="Proteomes" id="UP000294933">
    <property type="component" value="Unassembled WGS sequence"/>
</dbReference>
<evidence type="ECO:0000256" key="1">
    <source>
        <dbReference type="SAM" id="Phobius"/>
    </source>
</evidence>
<accession>A0A4Y7PM62</accession>
<name>A0A4Y7PM62_9AGAM</name>
<keyword evidence="3" id="KW-1185">Reference proteome</keyword>
<sequence length="102" mass="11954">MLVSETEMIITGIVFISRSSFMVWFSFWHMIMMILRERKALVHVTPARDVKVYGIPRSYSEHSCHNRYGLRIQKDGANRKASSMVTRTFEVGWSEMHLPSRC</sequence>
<keyword evidence="1" id="KW-0812">Transmembrane</keyword>
<proteinExistence type="predicted"/>
<dbReference type="AlphaFoldDB" id="A0A4Y7PM62"/>
<organism evidence="2 3">
    <name type="scientific">Rickenella mellea</name>
    <dbReference type="NCBI Taxonomy" id="50990"/>
    <lineage>
        <taxon>Eukaryota</taxon>
        <taxon>Fungi</taxon>
        <taxon>Dikarya</taxon>
        <taxon>Basidiomycota</taxon>
        <taxon>Agaricomycotina</taxon>
        <taxon>Agaricomycetes</taxon>
        <taxon>Hymenochaetales</taxon>
        <taxon>Rickenellaceae</taxon>
        <taxon>Rickenella</taxon>
    </lineage>
</organism>
<feature type="transmembrane region" description="Helical" evidence="1">
    <location>
        <begin position="12"/>
        <end position="31"/>
    </location>
</feature>
<gene>
    <name evidence="2" type="ORF">BD410DRAFT_621259</name>
</gene>
<evidence type="ECO:0000313" key="2">
    <source>
        <dbReference type="EMBL" id="TDL16523.1"/>
    </source>
</evidence>
<evidence type="ECO:0000313" key="3">
    <source>
        <dbReference type="Proteomes" id="UP000294933"/>
    </source>
</evidence>
<protein>
    <submittedName>
        <fullName evidence="2">Uncharacterized protein</fullName>
    </submittedName>
</protein>
<dbReference type="VEuPathDB" id="FungiDB:BD410DRAFT_621259"/>
<keyword evidence="1" id="KW-0472">Membrane</keyword>
<dbReference type="EMBL" id="ML170241">
    <property type="protein sequence ID" value="TDL16523.1"/>
    <property type="molecule type" value="Genomic_DNA"/>
</dbReference>
<keyword evidence="1" id="KW-1133">Transmembrane helix</keyword>
<reference evidence="2 3" key="1">
    <citation type="submission" date="2018-06" db="EMBL/GenBank/DDBJ databases">
        <title>A transcriptomic atlas of mushroom development highlights an independent origin of complex multicellularity.</title>
        <authorList>
            <consortium name="DOE Joint Genome Institute"/>
            <person name="Krizsan K."/>
            <person name="Almasi E."/>
            <person name="Merenyi Z."/>
            <person name="Sahu N."/>
            <person name="Viragh M."/>
            <person name="Koszo T."/>
            <person name="Mondo S."/>
            <person name="Kiss B."/>
            <person name="Balint B."/>
            <person name="Kues U."/>
            <person name="Barry K."/>
            <person name="Hegedus J.C."/>
            <person name="Henrissat B."/>
            <person name="Johnson J."/>
            <person name="Lipzen A."/>
            <person name="Ohm R."/>
            <person name="Nagy I."/>
            <person name="Pangilinan J."/>
            <person name="Yan J."/>
            <person name="Xiong Y."/>
            <person name="Grigoriev I.V."/>
            <person name="Hibbett D.S."/>
            <person name="Nagy L.G."/>
        </authorList>
    </citation>
    <scope>NUCLEOTIDE SEQUENCE [LARGE SCALE GENOMIC DNA]</scope>
    <source>
        <strain evidence="2 3">SZMC22713</strain>
    </source>
</reference>